<feature type="compositionally biased region" description="Low complexity" evidence="1">
    <location>
        <begin position="365"/>
        <end position="398"/>
    </location>
</feature>
<protein>
    <submittedName>
        <fullName evidence="2">Uncharacterized protein</fullName>
    </submittedName>
</protein>
<sequence length="419" mass="44000">MSSSAKPASALTKKRTASKSEGVLSDHPEENVSKSVKGSTPRTPSGSLSGTVQNLFYKDTSRVDISAPEAIPGPLRNDQDTSSSTASGMDAGPENANHTRPADPREPIPSDVIGSFLGAEEVVWSIENPVGLTNSDTGTGMINGTTNGTKGADAAGNGDPVSSAPSGSQSSSTNPVVLAELKPMLEKVRAALGRTRRSFDTALRTVSSQLENIEAAVASQGLDPGKPKSSEQPLEMTAGPQLGVRWSSKDHKRLKLMLESYAHFPSTGCLAKNVQTGYMQITYGWVVENRKLLVQLLREAEKCEDGLKECSTEEEGQHLAEWLMRGGYKCDPNVKATLTFSPSPDPSQSSEPDSDDVHSADEATTTESNSSGESGSDSHPQPSDSPDSSSESEQSSSDNVEDVVGPPSDSGHGGSGHNE</sequence>
<name>A0A1E1JVH3_9HELO</name>
<evidence type="ECO:0000313" key="3">
    <source>
        <dbReference type="Proteomes" id="UP000178129"/>
    </source>
</evidence>
<reference evidence="3" key="1">
    <citation type="submission" date="2016-03" db="EMBL/GenBank/DDBJ databases">
        <authorList>
            <person name="Ploux O."/>
        </authorList>
    </citation>
    <scope>NUCLEOTIDE SEQUENCE [LARGE SCALE GENOMIC DNA]</scope>
    <source>
        <strain evidence="3">UK7</strain>
    </source>
</reference>
<feature type="compositionally biased region" description="Low complexity" evidence="1">
    <location>
        <begin position="160"/>
        <end position="174"/>
    </location>
</feature>
<dbReference type="AlphaFoldDB" id="A0A1E1JVH3"/>
<dbReference type="InParanoid" id="A0A1E1JVH3"/>
<accession>A0A1E1JVH3</accession>
<dbReference type="Proteomes" id="UP000178129">
    <property type="component" value="Unassembled WGS sequence"/>
</dbReference>
<feature type="region of interest" description="Disordered" evidence="1">
    <location>
        <begin position="135"/>
        <end position="174"/>
    </location>
</feature>
<keyword evidence="3" id="KW-1185">Reference proteome</keyword>
<proteinExistence type="predicted"/>
<feature type="region of interest" description="Disordered" evidence="1">
    <location>
        <begin position="1"/>
        <end position="112"/>
    </location>
</feature>
<dbReference type="EMBL" id="FJUW01000001">
    <property type="protein sequence ID" value="CZS88244.1"/>
    <property type="molecule type" value="Genomic_DNA"/>
</dbReference>
<gene>
    <name evidence="2" type="ORF">RCO7_01202</name>
</gene>
<comment type="caution">
    <text evidence="2">The sequence shown here is derived from an EMBL/GenBank/DDBJ whole genome shotgun (WGS) entry which is preliminary data.</text>
</comment>
<evidence type="ECO:0000313" key="2">
    <source>
        <dbReference type="EMBL" id="CZS88244.1"/>
    </source>
</evidence>
<feature type="region of interest" description="Disordered" evidence="1">
    <location>
        <begin position="337"/>
        <end position="419"/>
    </location>
</feature>
<feature type="compositionally biased region" description="Polar residues" evidence="1">
    <location>
        <begin position="33"/>
        <end position="54"/>
    </location>
</feature>
<organism evidence="2 3">
    <name type="scientific">Rhynchosporium graminicola</name>
    <dbReference type="NCBI Taxonomy" id="2792576"/>
    <lineage>
        <taxon>Eukaryota</taxon>
        <taxon>Fungi</taxon>
        <taxon>Dikarya</taxon>
        <taxon>Ascomycota</taxon>
        <taxon>Pezizomycotina</taxon>
        <taxon>Leotiomycetes</taxon>
        <taxon>Helotiales</taxon>
        <taxon>Ploettnerulaceae</taxon>
        <taxon>Rhynchosporium</taxon>
    </lineage>
</organism>
<feature type="compositionally biased region" description="Low complexity" evidence="1">
    <location>
        <begin position="137"/>
        <end position="151"/>
    </location>
</feature>
<evidence type="ECO:0000256" key="1">
    <source>
        <dbReference type="SAM" id="MobiDB-lite"/>
    </source>
</evidence>